<feature type="signal peptide" evidence="1">
    <location>
        <begin position="1"/>
        <end position="23"/>
    </location>
</feature>
<dbReference type="Proteomes" id="UP001287059">
    <property type="component" value="Unassembled WGS sequence"/>
</dbReference>
<comment type="caution">
    <text evidence="2">The sequence shown here is derived from an EMBL/GenBank/DDBJ whole genome shotgun (WGS) entry which is preliminary data.</text>
</comment>
<evidence type="ECO:0000313" key="2">
    <source>
        <dbReference type="EMBL" id="MDX8483343.1"/>
    </source>
</evidence>
<gene>
    <name evidence="2" type="ORF">RFN28_33580</name>
</gene>
<keyword evidence="1" id="KW-0732">Signal</keyword>
<proteinExistence type="predicted"/>
<keyword evidence="3" id="KW-1185">Reference proteome</keyword>
<protein>
    <recommendedName>
        <fullName evidence="4">DUF1311 domain-containing protein</fullName>
    </recommendedName>
</protein>
<feature type="chain" id="PRO_5046196966" description="DUF1311 domain-containing protein" evidence="1">
    <location>
        <begin position="24"/>
        <end position="110"/>
    </location>
</feature>
<dbReference type="RefSeq" id="WP_320276742.1">
    <property type="nucleotide sequence ID" value="NZ_JAVIIW010000081.1"/>
</dbReference>
<sequence>MGRRIVFAAAFAVAAVYPPALIAADDPMAGIKAGCAAEWPDDYSMQEFCIDNQSKSLSQVADIYHSNQDDQERAILAKCYKDWRTATGSNWVMVEFCYQQQHDAYKRLGN</sequence>
<evidence type="ECO:0000313" key="3">
    <source>
        <dbReference type="Proteomes" id="UP001287059"/>
    </source>
</evidence>
<evidence type="ECO:0008006" key="4">
    <source>
        <dbReference type="Google" id="ProtNLM"/>
    </source>
</evidence>
<accession>A0ABU4Y8S5</accession>
<dbReference type="EMBL" id="JAVIIW010000081">
    <property type="protein sequence ID" value="MDX8483343.1"/>
    <property type="molecule type" value="Genomic_DNA"/>
</dbReference>
<organism evidence="2 3">
    <name type="scientific">Mesorhizobium album</name>
    <dbReference type="NCBI Taxonomy" id="3072314"/>
    <lineage>
        <taxon>Bacteria</taxon>
        <taxon>Pseudomonadati</taxon>
        <taxon>Pseudomonadota</taxon>
        <taxon>Alphaproteobacteria</taxon>
        <taxon>Hyphomicrobiales</taxon>
        <taxon>Phyllobacteriaceae</taxon>
        <taxon>Mesorhizobium</taxon>
    </lineage>
</organism>
<name>A0ABU4Y8S5_9HYPH</name>
<evidence type="ECO:0000256" key="1">
    <source>
        <dbReference type="SAM" id="SignalP"/>
    </source>
</evidence>
<reference evidence="2 3" key="1">
    <citation type="submission" date="2023-08" db="EMBL/GenBank/DDBJ databases">
        <title>Implementing the SeqCode for naming new Mesorhizobium species isolated from Vachellia karroo root nodules.</title>
        <authorList>
            <person name="Van Lill M."/>
        </authorList>
    </citation>
    <scope>NUCLEOTIDE SEQUENCE [LARGE SCALE GENOMIC DNA]</scope>
    <source>
        <strain evidence="2 3">VK24D</strain>
    </source>
</reference>